<evidence type="ECO:0000256" key="3">
    <source>
        <dbReference type="SAM" id="MobiDB-lite"/>
    </source>
</evidence>
<dbReference type="Pfam" id="PF04183">
    <property type="entry name" value="IucA_IucC"/>
    <property type="match status" value="1"/>
</dbReference>
<evidence type="ECO:0000259" key="5">
    <source>
        <dbReference type="Pfam" id="PF06276"/>
    </source>
</evidence>
<comment type="pathway">
    <text evidence="1">Siderophore biosynthesis.</text>
</comment>
<dbReference type="Gene3D" id="3.30.310.280">
    <property type="match status" value="1"/>
</dbReference>
<comment type="caution">
    <text evidence="6">The sequence shown here is derived from an EMBL/GenBank/DDBJ whole genome shotgun (WGS) entry which is preliminary data.</text>
</comment>
<feature type="region of interest" description="Disordered" evidence="3">
    <location>
        <begin position="150"/>
        <end position="172"/>
    </location>
</feature>
<dbReference type="InterPro" id="IPR037455">
    <property type="entry name" value="LucA/IucC-like"/>
</dbReference>
<dbReference type="GO" id="GO:0016881">
    <property type="term" value="F:acid-amino acid ligase activity"/>
    <property type="evidence" value="ECO:0007669"/>
    <property type="project" value="UniProtKB-ARBA"/>
</dbReference>
<comment type="similarity">
    <text evidence="2">Belongs to the IucA/IucC family.</text>
</comment>
<dbReference type="RefSeq" id="WP_190921574.1">
    <property type="nucleotide sequence ID" value="NZ_JACXIZ010000068.1"/>
</dbReference>
<accession>A0A927GUA8</accession>
<organism evidence="6 7">
    <name type="scientific">Paenibacillus sabuli</name>
    <dbReference type="NCBI Taxonomy" id="2772509"/>
    <lineage>
        <taxon>Bacteria</taxon>
        <taxon>Bacillati</taxon>
        <taxon>Bacillota</taxon>
        <taxon>Bacilli</taxon>
        <taxon>Bacillales</taxon>
        <taxon>Paenibacillaceae</taxon>
        <taxon>Paenibacillus</taxon>
    </lineage>
</organism>
<feature type="compositionally biased region" description="Basic and acidic residues" evidence="3">
    <location>
        <begin position="150"/>
        <end position="163"/>
    </location>
</feature>
<feature type="domain" description="Aerobactin siderophore biosynthesis IucA/IucC N-terminal" evidence="4">
    <location>
        <begin position="180"/>
        <end position="430"/>
    </location>
</feature>
<proteinExistence type="inferred from homology"/>
<dbReference type="AlphaFoldDB" id="A0A927GUA8"/>
<dbReference type="InterPro" id="IPR022770">
    <property type="entry name" value="IucA/IucC-like_C"/>
</dbReference>
<name>A0A927GUA8_9BACL</name>
<protein>
    <submittedName>
        <fullName evidence="6">Siderophore biosynthesis protein</fullName>
    </submittedName>
</protein>
<gene>
    <name evidence="6" type="ORF">IDH44_25125</name>
</gene>
<reference evidence="6" key="1">
    <citation type="submission" date="2020-09" db="EMBL/GenBank/DDBJ databases">
        <title>A novel bacterium of genus Paenibacillus, isolated from South China Sea.</title>
        <authorList>
            <person name="Huang H."/>
            <person name="Mo K."/>
            <person name="Hu Y."/>
        </authorList>
    </citation>
    <scope>NUCLEOTIDE SEQUENCE</scope>
    <source>
        <strain evidence="6">IB182496</strain>
    </source>
</reference>
<dbReference type="Gene3D" id="1.10.510.40">
    <property type="match status" value="1"/>
</dbReference>
<dbReference type="Gene3D" id="6.10.250.3370">
    <property type="match status" value="1"/>
</dbReference>
<dbReference type="Proteomes" id="UP000621560">
    <property type="component" value="Unassembled WGS sequence"/>
</dbReference>
<sequence length="624" mass="69326">MNDLHLPCIENVAGSTEYADARRRVWVQLIEALLYENLVSFTMTESDGGKGEIHITGREADGAEVRYACTGGRSASFGRIRLEGAPILRMQAGRTEEAMDPAVFLADMARAQGRAPAELAEFARELEQTLLNDADARYWRRGRLAEHAVDRRPSFSDASRAEGDDGDQVCQVRHPSRSCDDLEGDVLEAHPYHPCYKSRIGFDRADNAAYGPEFHPRLRLQWLAVRREDVEVTAADGAGGADWRAILREELGEPAFAGYEARLRGGGRDPADYVLVPMHPWQWRESAATLYFRELARGRMVALGEGSDWYAPQQSIRALANRSAPERLTVKLALGIRNTSALRTISPRHARNGPRMSARLAAILRGDDALRTRWRPILLAERLGMAYRSERLPAPVRAAGEGALGAIWRESVSSRLEAGEEAVPYTVLCHIGADGRPYIDAWVRAEGVAPWLTRLLDVTLQPLLHLLYAHGVAIEAHAQNLLLVHRRGVPERLAAKDFSGGVLFYAGEGADPQRLPETGSYSDVRDVLHNALFFVNLAELARLLDVHYGWPEARFWAYAAAAIRRYEGEYPGRRDVYAACDLFAETVEVGRLAARRMLGEGTARDQRVSNPLYAHRHTGSEGRG</sequence>
<keyword evidence="7" id="KW-1185">Reference proteome</keyword>
<feature type="domain" description="Aerobactin siderophore biosynthesis IucA/IucC-like C-terminal" evidence="5">
    <location>
        <begin position="451"/>
        <end position="603"/>
    </location>
</feature>
<evidence type="ECO:0000313" key="6">
    <source>
        <dbReference type="EMBL" id="MBD2848478.1"/>
    </source>
</evidence>
<dbReference type="GO" id="GO:0019290">
    <property type="term" value="P:siderophore biosynthetic process"/>
    <property type="evidence" value="ECO:0007669"/>
    <property type="project" value="InterPro"/>
</dbReference>
<dbReference type="PANTHER" id="PTHR34384:SF6">
    <property type="entry name" value="STAPHYLOFERRIN B SYNTHASE"/>
    <property type="match status" value="1"/>
</dbReference>
<evidence type="ECO:0000256" key="1">
    <source>
        <dbReference type="ARBA" id="ARBA00004924"/>
    </source>
</evidence>
<dbReference type="Pfam" id="PF06276">
    <property type="entry name" value="FhuF"/>
    <property type="match status" value="1"/>
</dbReference>
<evidence type="ECO:0000259" key="4">
    <source>
        <dbReference type="Pfam" id="PF04183"/>
    </source>
</evidence>
<dbReference type="InterPro" id="IPR007310">
    <property type="entry name" value="Aerobactin_biosyn_IucA/IucC_N"/>
</dbReference>
<dbReference type="EMBL" id="JACXIZ010000068">
    <property type="protein sequence ID" value="MBD2848478.1"/>
    <property type="molecule type" value="Genomic_DNA"/>
</dbReference>
<evidence type="ECO:0000313" key="7">
    <source>
        <dbReference type="Proteomes" id="UP000621560"/>
    </source>
</evidence>
<evidence type="ECO:0000256" key="2">
    <source>
        <dbReference type="ARBA" id="ARBA00007832"/>
    </source>
</evidence>
<dbReference type="PANTHER" id="PTHR34384">
    <property type="entry name" value="L-2,3-DIAMINOPROPANOATE--CITRATE LIGASE"/>
    <property type="match status" value="1"/>
</dbReference>